<keyword evidence="3" id="KW-0472">Membrane</keyword>
<accession>A0ABR0IUN5</accession>
<feature type="compositionally biased region" description="Basic residues" evidence="2">
    <location>
        <begin position="417"/>
        <end position="432"/>
    </location>
</feature>
<feature type="compositionally biased region" description="Basic and acidic residues" evidence="2">
    <location>
        <begin position="478"/>
        <end position="495"/>
    </location>
</feature>
<sequence length="562" mass="65512">MTIEVYADELLRLSVNDIGDEITKLMNIWLIYGLDWLFTLVTLNVELMTGLFAFRKLVDLRAEKDQFRAVDADKLGDRLGRLPSREPTPSSRSSFYSATPVIDEEEERNECWHVEQESYRALVADGGRPSHPISLGFDVIDNPGEYDEYKDILWFWHSHGNTFHCEFHNQLITWRHFREFQDRMRQFYVSRNRFNEYEDVIRESLADLGCTWDLQVLEDRHQQNRLEDWNEFRAFYYRRLKAYEKRVPLAEQELLFYQEKFEDAQARLTDVISDPQVLRSRIGDIVASRRAITAANLRAESAQKEIEAAKRDNSKRKAVLTKKAQQKLRFAKDNMEHVSGSEEMRRLRDGSELQCAEEVLVRAKAELIAAQLEAKRWNVFVKWIDDQFPPIAAECGFETNDSVNYMLREPLGDARNLKTRNLHPRARPHRRNSAQPKSVLSPNSSSRISKTRKMKSVQRREKQAVCAGVPEPNTTKHAAREPEPTRRSTRLEKSHTNKVAQVPRTCILGPATASRVTKFNSMRSSTNGNIDQGRRACLDRNNNLRRSQRLMSRRLMNRAELP</sequence>
<reference evidence="4 5" key="1">
    <citation type="submission" date="2023-08" db="EMBL/GenBank/DDBJ databases">
        <title>Black Yeasts Isolated from many extreme environments.</title>
        <authorList>
            <person name="Coleine C."/>
            <person name="Stajich J.E."/>
            <person name="Selbmann L."/>
        </authorList>
    </citation>
    <scope>NUCLEOTIDE SEQUENCE [LARGE SCALE GENOMIC DNA]</scope>
    <source>
        <strain evidence="4 5">CCFEE 6328</strain>
    </source>
</reference>
<keyword evidence="1" id="KW-0175">Coiled coil</keyword>
<keyword evidence="3" id="KW-1133">Transmembrane helix</keyword>
<name>A0ABR0IUN5_9EURO</name>
<organism evidence="4 5">
    <name type="scientific">Exophiala sideris</name>
    <dbReference type="NCBI Taxonomy" id="1016849"/>
    <lineage>
        <taxon>Eukaryota</taxon>
        <taxon>Fungi</taxon>
        <taxon>Dikarya</taxon>
        <taxon>Ascomycota</taxon>
        <taxon>Pezizomycotina</taxon>
        <taxon>Eurotiomycetes</taxon>
        <taxon>Chaetothyriomycetidae</taxon>
        <taxon>Chaetothyriales</taxon>
        <taxon>Herpotrichiellaceae</taxon>
        <taxon>Exophiala</taxon>
    </lineage>
</organism>
<feature type="transmembrane region" description="Helical" evidence="3">
    <location>
        <begin position="29"/>
        <end position="54"/>
    </location>
</feature>
<protein>
    <submittedName>
        <fullName evidence="4">Uncharacterized protein</fullName>
    </submittedName>
</protein>
<proteinExistence type="predicted"/>
<evidence type="ECO:0000313" key="4">
    <source>
        <dbReference type="EMBL" id="KAK5048774.1"/>
    </source>
</evidence>
<gene>
    <name evidence="4" type="ORF">LTR69_011273</name>
</gene>
<keyword evidence="5" id="KW-1185">Reference proteome</keyword>
<feature type="region of interest" description="Disordered" evidence="2">
    <location>
        <begin position="415"/>
        <end position="498"/>
    </location>
</feature>
<dbReference type="Proteomes" id="UP001345691">
    <property type="component" value="Unassembled WGS sequence"/>
</dbReference>
<dbReference type="EMBL" id="JAVRRF010000052">
    <property type="protein sequence ID" value="KAK5048774.1"/>
    <property type="molecule type" value="Genomic_DNA"/>
</dbReference>
<comment type="caution">
    <text evidence="4">The sequence shown here is derived from an EMBL/GenBank/DDBJ whole genome shotgun (WGS) entry which is preliminary data.</text>
</comment>
<feature type="coiled-coil region" evidence="1">
    <location>
        <begin position="292"/>
        <end position="319"/>
    </location>
</feature>
<evidence type="ECO:0000313" key="5">
    <source>
        <dbReference type="Proteomes" id="UP001345691"/>
    </source>
</evidence>
<feature type="compositionally biased region" description="Polar residues" evidence="2">
    <location>
        <begin position="433"/>
        <end position="448"/>
    </location>
</feature>
<evidence type="ECO:0000256" key="2">
    <source>
        <dbReference type="SAM" id="MobiDB-lite"/>
    </source>
</evidence>
<evidence type="ECO:0000256" key="1">
    <source>
        <dbReference type="SAM" id="Coils"/>
    </source>
</evidence>
<evidence type="ECO:0000256" key="3">
    <source>
        <dbReference type="SAM" id="Phobius"/>
    </source>
</evidence>
<keyword evidence="3" id="KW-0812">Transmembrane</keyword>